<feature type="region of interest" description="Disordered" evidence="1">
    <location>
        <begin position="1"/>
        <end position="60"/>
    </location>
</feature>
<keyword evidence="2" id="KW-0812">Transmembrane</keyword>
<evidence type="ECO:0000313" key="3">
    <source>
        <dbReference type="EMBL" id="MDS1269366.1"/>
    </source>
</evidence>
<dbReference type="RefSeq" id="WP_310910843.1">
    <property type="nucleotide sequence ID" value="NZ_JAVLVT010000001.1"/>
</dbReference>
<proteinExistence type="predicted"/>
<comment type="caution">
    <text evidence="3">The sequence shown here is derived from an EMBL/GenBank/DDBJ whole genome shotgun (WGS) entry which is preliminary data.</text>
</comment>
<accession>A0ABU2H243</accession>
<dbReference type="Proteomes" id="UP001250214">
    <property type="component" value="Unassembled WGS sequence"/>
</dbReference>
<reference evidence="4" key="1">
    <citation type="submission" date="2023-07" db="EMBL/GenBank/DDBJ databases">
        <title>Novel species in the genus Lipingzhangella isolated from Sambhar Salt Lake.</title>
        <authorList>
            <person name="Jiya N."/>
            <person name="Kajale S."/>
            <person name="Sharma A."/>
        </authorList>
    </citation>
    <scope>NUCLEOTIDE SEQUENCE [LARGE SCALE GENOMIC DNA]</scope>
    <source>
        <strain evidence="4">LS1_29</strain>
    </source>
</reference>
<keyword evidence="4" id="KW-1185">Reference proteome</keyword>
<name>A0ABU2H243_9ACTN</name>
<evidence type="ECO:0000256" key="2">
    <source>
        <dbReference type="SAM" id="Phobius"/>
    </source>
</evidence>
<keyword evidence="2" id="KW-0472">Membrane</keyword>
<protein>
    <submittedName>
        <fullName evidence="3">Uncharacterized protein</fullName>
    </submittedName>
</protein>
<evidence type="ECO:0000256" key="1">
    <source>
        <dbReference type="SAM" id="MobiDB-lite"/>
    </source>
</evidence>
<sequence length="178" mass="18257">MSSHYPEQSGDTDVTAQQTTDSEDPHGMTGDTGTDAPSTDPALEAPPDEETATTNGWARPQHSSVVAETCAAAGLLLIVAVLVGAQPLHILAQLTASGPNAQAAHMMLADGAQALGATLLGITALLSLRPTTGTWVRWVSGATIVVGICYVLIVAAGYPMVPPDVPQPAPEQPMPMPE</sequence>
<feature type="transmembrane region" description="Helical" evidence="2">
    <location>
        <begin position="105"/>
        <end position="126"/>
    </location>
</feature>
<organism evidence="3 4">
    <name type="scientific">Lipingzhangella rawalii</name>
    <dbReference type="NCBI Taxonomy" id="2055835"/>
    <lineage>
        <taxon>Bacteria</taxon>
        <taxon>Bacillati</taxon>
        <taxon>Actinomycetota</taxon>
        <taxon>Actinomycetes</taxon>
        <taxon>Streptosporangiales</taxon>
        <taxon>Nocardiopsidaceae</taxon>
        <taxon>Lipingzhangella</taxon>
    </lineage>
</organism>
<feature type="transmembrane region" description="Helical" evidence="2">
    <location>
        <begin position="138"/>
        <end position="158"/>
    </location>
</feature>
<keyword evidence="2" id="KW-1133">Transmembrane helix</keyword>
<dbReference type="EMBL" id="JAVLVT010000001">
    <property type="protein sequence ID" value="MDS1269366.1"/>
    <property type="molecule type" value="Genomic_DNA"/>
</dbReference>
<feature type="transmembrane region" description="Helical" evidence="2">
    <location>
        <begin position="65"/>
        <end position="85"/>
    </location>
</feature>
<gene>
    <name evidence="3" type="ORF">RIF23_03550</name>
</gene>
<feature type="compositionally biased region" description="Polar residues" evidence="1">
    <location>
        <begin position="1"/>
        <end position="20"/>
    </location>
</feature>
<evidence type="ECO:0000313" key="4">
    <source>
        <dbReference type="Proteomes" id="UP001250214"/>
    </source>
</evidence>